<evidence type="ECO:0000256" key="1">
    <source>
        <dbReference type="SAM" id="MobiDB-lite"/>
    </source>
</evidence>
<reference evidence="2 3" key="1">
    <citation type="journal article" date="2022" name="Allergy">
        <title>Genome assembly and annotation of Periplaneta americana reveal a comprehensive cockroach allergen profile.</title>
        <authorList>
            <person name="Wang L."/>
            <person name="Xiong Q."/>
            <person name="Saelim N."/>
            <person name="Wang L."/>
            <person name="Nong W."/>
            <person name="Wan A.T."/>
            <person name="Shi M."/>
            <person name="Liu X."/>
            <person name="Cao Q."/>
            <person name="Hui J.H.L."/>
            <person name="Sookrung N."/>
            <person name="Leung T.F."/>
            <person name="Tungtrongchitr A."/>
            <person name="Tsui S.K.W."/>
        </authorList>
    </citation>
    <scope>NUCLEOTIDE SEQUENCE [LARGE SCALE GENOMIC DNA]</scope>
    <source>
        <strain evidence="2">PWHHKU_190912</strain>
    </source>
</reference>
<evidence type="ECO:0000313" key="3">
    <source>
        <dbReference type="Proteomes" id="UP001148838"/>
    </source>
</evidence>
<sequence>MGLVIARRGRRFAIDYLTLALRLGKTSEKTQKGTQPKLESSPLQSRTKTARDLQNDLYMASGIQVSDQTDKARAHTAAVTRDFLRENEIESLLRPQTSTYIKMNDNGNTVRANPKYKRRKQYTEELLCRYRYGNITRISFLQRVAYYYPRK</sequence>
<accession>A0ABQ8SLY7</accession>
<gene>
    <name evidence="2" type="ORF">ANN_23738</name>
</gene>
<name>A0ABQ8SLY7_PERAM</name>
<keyword evidence="3" id="KW-1185">Reference proteome</keyword>
<organism evidence="2 3">
    <name type="scientific">Periplaneta americana</name>
    <name type="common">American cockroach</name>
    <name type="synonym">Blatta americana</name>
    <dbReference type="NCBI Taxonomy" id="6978"/>
    <lineage>
        <taxon>Eukaryota</taxon>
        <taxon>Metazoa</taxon>
        <taxon>Ecdysozoa</taxon>
        <taxon>Arthropoda</taxon>
        <taxon>Hexapoda</taxon>
        <taxon>Insecta</taxon>
        <taxon>Pterygota</taxon>
        <taxon>Neoptera</taxon>
        <taxon>Polyneoptera</taxon>
        <taxon>Dictyoptera</taxon>
        <taxon>Blattodea</taxon>
        <taxon>Blattoidea</taxon>
        <taxon>Blattidae</taxon>
        <taxon>Blattinae</taxon>
        <taxon>Periplaneta</taxon>
    </lineage>
</organism>
<feature type="region of interest" description="Disordered" evidence="1">
    <location>
        <begin position="27"/>
        <end position="47"/>
    </location>
</feature>
<protein>
    <submittedName>
        <fullName evidence="2">Uncharacterized protein</fullName>
    </submittedName>
</protein>
<dbReference type="Proteomes" id="UP001148838">
    <property type="component" value="Unassembled WGS sequence"/>
</dbReference>
<proteinExistence type="predicted"/>
<dbReference type="EMBL" id="JAJSOF020000025">
    <property type="protein sequence ID" value="KAJ4435162.1"/>
    <property type="molecule type" value="Genomic_DNA"/>
</dbReference>
<comment type="caution">
    <text evidence="2">The sequence shown here is derived from an EMBL/GenBank/DDBJ whole genome shotgun (WGS) entry which is preliminary data.</text>
</comment>
<feature type="compositionally biased region" description="Polar residues" evidence="1">
    <location>
        <begin position="32"/>
        <end position="47"/>
    </location>
</feature>
<evidence type="ECO:0000313" key="2">
    <source>
        <dbReference type="EMBL" id="KAJ4435162.1"/>
    </source>
</evidence>